<dbReference type="GO" id="GO:0005634">
    <property type="term" value="C:nucleus"/>
    <property type="evidence" value="ECO:0007669"/>
    <property type="project" value="UniProtKB-SubCell"/>
</dbReference>
<dbReference type="Gene3D" id="1.10.10.10">
    <property type="entry name" value="Winged helix-like DNA-binding domain superfamily/Winged helix DNA-binding domain"/>
    <property type="match status" value="1"/>
</dbReference>
<dbReference type="SUPFAM" id="SSF55729">
    <property type="entry name" value="Acyl-CoA N-acyltransferases (Nat)"/>
    <property type="match status" value="1"/>
</dbReference>
<keyword evidence="7" id="KW-0862">Zinc</keyword>
<keyword evidence="10" id="KW-0539">Nucleus</keyword>
<evidence type="ECO:0000256" key="10">
    <source>
        <dbReference type="ARBA" id="ARBA00023242"/>
    </source>
</evidence>
<reference evidence="14 15" key="1">
    <citation type="submission" date="2021-06" db="EMBL/GenBank/DDBJ databases">
        <title>Caerostris darwini draft genome.</title>
        <authorList>
            <person name="Kono N."/>
            <person name="Arakawa K."/>
        </authorList>
    </citation>
    <scope>NUCLEOTIDE SEQUENCE [LARGE SCALE GENOMIC DNA]</scope>
</reference>
<dbReference type="GO" id="GO:0040029">
    <property type="term" value="P:epigenetic regulation of gene expression"/>
    <property type="evidence" value="ECO:0007669"/>
    <property type="project" value="UniProtKB-ARBA"/>
</dbReference>
<feature type="active site" description="Proton donor/acceptor" evidence="11">
    <location>
        <position position="671"/>
    </location>
</feature>
<dbReference type="InterPro" id="IPR013083">
    <property type="entry name" value="Znf_RING/FYVE/PHD"/>
</dbReference>
<name>A0AAV4UTS2_9ARAC</name>
<evidence type="ECO:0000256" key="12">
    <source>
        <dbReference type="SAM" id="MobiDB-lite"/>
    </source>
</evidence>
<comment type="subcellular location">
    <subcellularLocation>
        <location evidence="1">Nucleus</location>
    </subcellularLocation>
</comment>
<evidence type="ECO:0000259" key="13">
    <source>
        <dbReference type="PROSITE" id="PS51726"/>
    </source>
</evidence>
<evidence type="ECO:0000256" key="6">
    <source>
        <dbReference type="ARBA" id="ARBA00022771"/>
    </source>
</evidence>
<evidence type="ECO:0000256" key="5">
    <source>
        <dbReference type="ARBA" id="ARBA00022723"/>
    </source>
</evidence>
<dbReference type="FunFam" id="3.40.630.30:FF:000001">
    <property type="entry name" value="Histone acetyltransferase"/>
    <property type="match status" value="1"/>
</dbReference>
<comment type="similarity">
    <text evidence="2">Belongs to the MYST (SAS/MOZ) family.</text>
</comment>
<accession>A0AAV4UTS2</accession>
<dbReference type="GO" id="GO:0010484">
    <property type="term" value="F:histone H3 acetyltransferase activity"/>
    <property type="evidence" value="ECO:0007669"/>
    <property type="project" value="TreeGrafter"/>
</dbReference>
<dbReference type="InterPro" id="IPR002717">
    <property type="entry name" value="HAT_MYST-type"/>
</dbReference>
<evidence type="ECO:0000256" key="11">
    <source>
        <dbReference type="PIRSR" id="PIRSR602717-51"/>
    </source>
</evidence>
<protein>
    <recommendedName>
        <fullName evidence="3">histone acetyltransferase</fullName>
        <ecNumber evidence="3">2.3.1.48</ecNumber>
    </recommendedName>
</protein>
<dbReference type="Gene3D" id="3.40.630.30">
    <property type="match status" value="1"/>
</dbReference>
<feature type="compositionally biased region" description="Basic and acidic residues" evidence="12">
    <location>
        <begin position="998"/>
        <end position="1009"/>
    </location>
</feature>
<dbReference type="InterPro" id="IPR016181">
    <property type="entry name" value="Acyl_CoA_acyltransferase"/>
</dbReference>
<dbReference type="FunFam" id="3.30.60.60:FF:000001">
    <property type="entry name" value="Histone acetyltransferase"/>
    <property type="match status" value="1"/>
</dbReference>
<evidence type="ECO:0000313" key="14">
    <source>
        <dbReference type="EMBL" id="GIY61138.1"/>
    </source>
</evidence>
<dbReference type="SUPFAM" id="SSF57903">
    <property type="entry name" value="FYVE/PHD zinc finger"/>
    <property type="match status" value="1"/>
</dbReference>
<dbReference type="InterPro" id="IPR050603">
    <property type="entry name" value="MYST_HAT"/>
</dbReference>
<feature type="region of interest" description="Disordered" evidence="12">
    <location>
        <begin position="1056"/>
        <end position="1106"/>
    </location>
</feature>
<sequence length="1363" mass="155669">METKVHFSYFINAVLRQFRGILSRNESFPNIASKDSLVCNQCKPSVHMGCSDLPCTKLDTYSWSCCNCTNGQTMRFKSNKSSVSAEANKQPEKKEVASTSGSSSAFCSTKTWPSFQIPLKKQWFRRQAFMDKLESDSEKVNPFLAALESTKPEPFSNCLKDLDKSSNETFVKTNHFQIQPFPSQSLGFFRPKPKGLVDGLSRFFTPTNKRKSRVAISSLGDSFALDEDIQGPQPAASSFSGTRLCDQTFTNRTKHSDLLTESKLQINRDLSTQPSANNSSPSSLNVSSASTSLNLLQSVKPSSSGQLKNLFDGLSHLYTASTDSRKRGSKTSVNSVSSAKRPCKKPSSTCVNKDFNTSVFCDRNSTSDAFVKEDDDKETNIESEASSSFMSNDCATSIKKQEPFKMEGPISTFAHSDTLNYSQLFSSVPENRIFGSPAVETDDDQSSSVSKAEIEDCAKNEENSSINITEDDELLFKKVQEIAKEAYEPKNETMPVSRKPTLLQFGKYEISVLYSSPYPKEYLRLSKLYLCEFCLKFMKTMKTLQRHLLKCTLRHPPADEIYRKGDISVFEVDGGLNKPYCQNLCLLAKLFLDHKTLFIDVEPFLFYILTKNDKKGCHLVGYFSKERFCQQRYNVSCVMIMPQYQRQGYGRFLIDFSYLLSRKEGRFGTPEKPLSALGRICYTSYWESVVIEHLNKVDRRKKITIKSICKGTGMTFLDVVSTLTVLNMVTRNELGKYVVTVDEAMLKSYIQKFSKEKSQRIILDADCLNWEPRRTFKNDNCKKCRKESSKVRDKKKQYISERSKSNNKLEKMFVGGVWYSKEKIKCETCLLSQERERRKLLKHKNKRKLIEKHVELDTILAEPKRKKMKLSSLHSSILDSSDESIDYLRYTSAKIRNLKKKLLRKHKLKMQKKYQEHKQETDILKYAVLGEKSSKIKVHEFLRKSSKLNIECQRKLKHKRIRKDRCKKIRKKNKCKSYEQDSSKDKKKHKVKTKRKESKSVEKEADRDGVQTPPVLLPAVLSDDEDSSRDPNSASEQDLLPPPLLQALVVDCIESKMKAQGTDEEQQSDKEILEDANLEPDENTQIEAAPDVKEITPPDDKPTEQVPVIKEVEDVDELKSVNSSSPKPIAELSDKIEEISPEIEEDDLPLSATEISNDSTSEIDKAIAPLLDVMENKEDRDMLRNDEECILNEEGKEDIDDFIPVENKTSQSECLEIEEKDLKMDETLGNTHVDITFHNQANMDLRPLHMPETNVLDVERISMQNELKNEDEKEVREAVEIINEQMEQSCIEMPLTPQTPESNHSRTFQNLSPYHSQDECKDDDCILSSNEVQEIDDVSNSDCQITENMSVHEIMMTFKNAHI</sequence>
<dbReference type="InterPro" id="IPR011011">
    <property type="entry name" value="Znf_FYVE_PHD"/>
</dbReference>
<evidence type="ECO:0000256" key="2">
    <source>
        <dbReference type="ARBA" id="ARBA00010107"/>
    </source>
</evidence>
<evidence type="ECO:0000256" key="1">
    <source>
        <dbReference type="ARBA" id="ARBA00004123"/>
    </source>
</evidence>
<dbReference type="GO" id="GO:0008270">
    <property type="term" value="F:zinc ion binding"/>
    <property type="evidence" value="ECO:0007669"/>
    <property type="project" value="UniProtKB-KW"/>
</dbReference>
<dbReference type="Proteomes" id="UP001054837">
    <property type="component" value="Unassembled WGS sequence"/>
</dbReference>
<comment type="caution">
    <text evidence="14">The sequence shown here is derived from an EMBL/GenBank/DDBJ whole genome shotgun (WGS) entry which is preliminary data.</text>
</comment>
<dbReference type="InterPro" id="IPR040706">
    <property type="entry name" value="Zf-MYST"/>
</dbReference>
<evidence type="ECO:0000256" key="4">
    <source>
        <dbReference type="ARBA" id="ARBA00022679"/>
    </source>
</evidence>
<evidence type="ECO:0000313" key="15">
    <source>
        <dbReference type="Proteomes" id="UP001054837"/>
    </source>
</evidence>
<evidence type="ECO:0000256" key="7">
    <source>
        <dbReference type="ARBA" id="ARBA00022833"/>
    </source>
</evidence>
<dbReference type="GO" id="GO:0006357">
    <property type="term" value="P:regulation of transcription by RNA polymerase II"/>
    <property type="evidence" value="ECO:0007669"/>
    <property type="project" value="TreeGrafter"/>
</dbReference>
<gene>
    <name evidence="14" type="primary">KAT6B</name>
    <name evidence="14" type="ORF">CDAR_459581</name>
</gene>
<feature type="domain" description="MYST-type HAT" evidence="13">
    <location>
        <begin position="495"/>
        <end position="772"/>
    </location>
</feature>
<keyword evidence="9" id="KW-0007">Acetylation</keyword>
<dbReference type="GO" id="GO:0070776">
    <property type="term" value="C:MOZ/MORF histone acetyltransferase complex"/>
    <property type="evidence" value="ECO:0007669"/>
    <property type="project" value="TreeGrafter"/>
</dbReference>
<dbReference type="GO" id="GO:0003712">
    <property type="term" value="F:transcription coregulator activity"/>
    <property type="evidence" value="ECO:0007669"/>
    <property type="project" value="TreeGrafter"/>
</dbReference>
<feature type="region of interest" description="Disordered" evidence="12">
    <location>
        <begin position="968"/>
        <end position="1043"/>
    </location>
</feature>
<evidence type="ECO:0000256" key="3">
    <source>
        <dbReference type="ARBA" id="ARBA00013184"/>
    </source>
</evidence>
<dbReference type="Gene3D" id="3.30.40.10">
    <property type="entry name" value="Zinc/RING finger domain, C3HC4 (zinc finger)"/>
    <property type="match status" value="1"/>
</dbReference>
<dbReference type="EMBL" id="BPLQ01011923">
    <property type="protein sequence ID" value="GIY61138.1"/>
    <property type="molecule type" value="Genomic_DNA"/>
</dbReference>
<evidence type="ECO:0000256" key="9">
    <source>
        <dbReference type="ARBA" id="ARBA00022990"/>
    </source>
</evidence>
<keyword evidence="6" id="KW-0863">Zinc-finger</keyword>
<dbReference type="EC" id="2.3.1.48" evidence="3"/>
<feature type="compositionally biased region" description="Acidic residues" evidence="12">
    <location>
        <begin position="1074"/>
        <end position="1084"/>
    </location>
</feature>
<keyword evidence="15" id="KW-1185">Reference proteome</keyword>
<feature type="compositionally biased region" description="Basic residues" evidence="12">
    <location>
        <begin position="985"/>
        <end position="997"/>
    </location>
</feature>
<dbReference type="Gene3D" id="3.30.60.60">
    <property type="entry name" value="N-acetyl transferase-like"/>
    <property type="match status" value="1"/>
</dbReference>
<dbReference type="Pfam" id="PF01853">
    <property type="entry name" value="MOZ_SAS"/>
    <property type="match status" value="1"/>
</dbReference>
<organism evidence="14 15">
    <name type="scientific">Caerostris darwini</name>
    <dbReference type="NCBI Taxonomy" id="1538125"/>
    <lineage>
        <taxon>Eukaryota</taxon>
        <taxon>Metazoa</taxon>
        <taxon>Ecdysozoa</taxon>
        <taxon>Arthropoda</taxon>
        <taxon>Chelicerata</taxon>
        <taxon>Arachnida</taxon>
        <taxon>Araneae</taxon>
        <taxon>Araneomorphae</taxon>
        <taxon>Entelegynae</taxon>
        <taxon>Araneoidea</taxon>
        <taxon>Araneidae</taxon>
        <taxon>Caerostris</taxon>
    </lineage>
</organism>
<dbReference type="Pfam" id="PF17772">
    <property type="entry name" value="zf-MYST"/>
    <property type="match status" value="1"/>
</dbReference>
<dbReference type="InterPro" id="IPR036388">
    <property type="entry name" value="WH-like_DNA-bd_sf"/>
</dbReference>
<feature type="region of interest" description="Disordered" evidence="12">
    <location>
        <begin position="322"/>
        <end position="347"/>
    </location>
</feature>
<keyword evidence="8" id="KW-0156">Chromatin regulator</keyword>
<dbReference type="PANTHER" id="PTHR10615">
    <property type="entry name" value="HISTONE ACETYLTRANSFERASE"/>
    <property type="match status" value="1"/>
</dbReference>
<dbReference type="CDD" id="cd04301">
    <property type="entry name" value="NAT_SF"/>
    <property type="match status" value="1"/>
</dbReference>
<feature type="compositionally biased region" description="Basic and acidic residues" evidence="12">
    <location>
        <begin position="1090"/>
        <end position="1103"/>
    </location>
</feature>
<dbReference type="PANTHER" id="PTHR10615:SF217">
    <property type="entry name" value="HISTONE ACETYLTRANSFERASE"/>
    <property type="match status" value="1"/>
</dbReference>
<keyword evidence="4" id="KW-0808">Transferase</keyword>
<proteinExistence type="inferred from homology"/>
<keyword evidence="5" id="KW-0479">Metal-binding</keyword>
<dbReference type="GO" id="GO:0003682">
    <property type="term" value="F:chromatin binding"/>
    <property type="evidence" value="ECO:0007669"/>
    <property type="project" value="TreeGrafter"/>
</dbReference>
<dbReference type="PROSITE" id="PS51726">
    <property type="entry name" value="MYST_HAT"/>
    <property type="match status" value="1"/>
</dbReference>
<evidence type="ECO:0000256" key="8">
    <source>
        <dbReference type="ARBA" id="ARBA00022853"/>
    </source>
</evidence>